<keyword evidence="11" id="KW-1185">Reference proteome</keyword>
<evidence type="ECO:0008006" key="12">
    <source>
        <dbReference type="Google" id="ProtNLM"/>
    </source>
</evidence>
<comment type="caution">
    <text evidence="10">The sequence shown here is derived from an EMBL/GenBank/DDBJ whole genome shotgun (WGS) entry which is preliminary data.</text>
</comment>
<evidence type="ECO:0000256" key="6">
    <source>
        <dbReference type="ARBA" id="ARBA00022692"/>
    </source>
</evidence>
<feature type="transmembrane region" description="Helical" evidence="9">
    <location>
        <begin position="69"/>
        <end position="94"/>
    </location>
</feature>
<dbReference type="GO" id="GO:0012511">
    <property type="term" value="C:monolayer-surrounded lipid storage body"/>
    <property type="evidence" value="ECO:0007669"/>
    <property type="project" value="InterPro"/>
</dbReference>
<evidence type="ECO:0000256" key="7">
    <source>
        <dbReference type="ARBA" id="ARBA00022989"/>
    </source>
</evidence>
<evidence type="ECO:0000256" key="2">
    <source>
        <dbReference type="ARBA" id="ARBA00004141"/>
    </source>
</evidence>
<keyword evidence="5" id="KW-0551">Lipid droplet</keyword>
<evidence type="ECO:0000313" key="10">
    <source>
        <dbReference type="EMBL" id="KAF3453250.1"/>
    </source>
</evidence>
<comment type="subcellular location">
    <subcellularLocation>
        <location evidence="3">Lipid droplet</location>
    </subcellularLocation>
    <subcellularLocation>
        <location evidence="2">Membrane</location>
        <topology evidence="2">Multi-pass membrane protein</topology>
    </subcellularLocation>
</comment>
<proteinExistence type="inferred from homology"/>
<keyword evidence="6 9" id="KW-0812">Transmembrane</keyword>
<dbReference type="PANTHER" id="PTHR33203:SF37">
    <property type="entry name" value="GLYCINE-RICH PROTEIN _ OLEOSIN"/>
    <property type="match status" value="1"/>
</dbReference>
<evidence type="ECO:0000313" key="11">
    <source>
        <dbReference type="Proteomes" id="UP000796880"/>
    </source>
</evidence>
<evidence type="ECO:0000256" key="1">
    <source>
        <dbReference type="ARBA" id="ARBA00002582"/>
    </source>
</evidence>
<evidence type="ECO:0000256" key="5">
    <source>
        <dbReference type="ARBA" id="ARBA00022677"/>
    </source>
</evidence>
<evidence type="ECO:0000256" key="3">
    <source>
        <dbReference type="ARBA" id="ARBA00004502"/>
    </source>
</evidence>
<organism evidence="10 11">
    <name type="scientific">Rhamnella rubrinervis</name>
    <dbReference type="NCBI Taxonomy" id="2594499"/>
    <lineage>
        <taxon>Eukaryota</taxon>
        <taxon>Viridiplantae</taxon>
        <taxon>Streptophyta</taxon>
        <taxon>Embryophyta</taxon>
        <taxon>Tracheophyta</taxon>
        <taxon>Spermatophyta</taxon>
        <taxon>Magnoliopsida</taxon>
        <taxon>eudicotyledons</taxon>
        <taxon>Gunneridae</taxon>
        <taxon>Pentapetalae</taxon>
        <taxon>rosids</taxon>
        <taxon>fabids</taxon>
        <taxon>Rosales</taxon>
        <taxon>Rhamnaceae</taxon>
        <taxon>rhamnoid group</taxon>
        <taxon>Rhamneae</taxon>
        <taxon>Rhamnella</taxon>
    </lineage>
</organism>
<protein>
    <recommendedName>
        <fullName evidence="12">Oleosin</fullName>
    </recommendedName>
</protein>
<keyword evidence="8 9" id="KW-0472">Membrane</keyword>
<evidence type="ECO:0000256" key="9">
    <source>
        <dbReference type="SAM" id="Phobius"/>
    </source>
</evidence>
<dbReference type="Pfam" id="PF01277">
    <property type="entry name" value="Oleosin"/>
    <property type="match status" value="1"/>
</dbReference>
<dbReference type="EMBL" id="VOIH02000002">
    <property type="protein sequence ID" value="KAF3453250.1"/>
    <property type="molecule type" value="Genomic_DNA"/>
</dbReference>
<sequence length="117" mass="12081">MAGTYSDDEGQQEVSRRTLVCACVAGPAMGGPLFGMMGFGLLASATLVLISSPLTMIFSPVLFSAGLVLMAAMGGFAVAAAMGLSGLCTLGLIFQQLRSTRPVGFELPKKASWIWCG</sequence>
<dbReference type="PANTHER" id="PTHR33203">
    <property type="entry name" value="OLEOSIN"/>
    <property type="match status" value="1"/>
</dbReference>
<name>A0A8K0HIW9_9ROSA</name>
<dbReference type="GO" id="GO:0048608">
    <property type="term" value="P:reproductive structure development"/>
    <property type="evidence" value="ECO:0007669"/>
    <property type="project" value="UniProtKB-ARBA"/>
</dbReference>
<feature type="transmembrane region" description="Helical" evidence="9">
    <location>
        <begin position="39"/>
        <end position="63"/>
    </location>
</feature>
<evidence type="ECO:0000256" key="4">
    <source>
        <dbReference type="ARBA" id="ARBA00010858"/>
    </source>
</evidence>
<evidence type="ECO:0000256" key="8">
    <source>
        <dbReference type="ARBA" id="ARBA00023136"/>
    </source>
</evidence>
<comment type="function">
    <text evidence="1">May have a structural role to stabilize the lipid body during desiccation of the seed by preventing coalescence of the oil. Probably interacts with both lipid and phospholipid moieties of lipid bodies. May also provide recognition signals for specific lipase anchorage in lipolysis during seedling growth.</text>
</comment>
<keyword evidence="7 9" id="KW-1133">Transmembrane helix</keyword>
<accession>A0A8K0HIW9</accession>
<dbReference type="InterPro" id="IPR000136">
    <property type="entry name" value="Oleosin"/>
</dbReference>
<gene>
    <name evidence="10" type="ORF">FNV43_RR03690</name>
</gene>
<dbReference type="GO" id="GO:0019915">
    <property type="term" value="P:lipid storage"/>
    <property type="evidence" value="ECO:0007669"/>
    <property type="project" value="TreeGrafter"/>
</dbReference>
<dbReference type="GO" id="GO:0016020">
    <property type="term" value="C:membrane"/>
    <property type="evidence" value="ECO:0007669"/>
    <property type="project" value="UniProtKB-SubCell"/>
</dbReference>
<dbReference type="GO" id="GO:0009791">
    <property type="term" value="P:post-embryonic development"/>
    <property type="evidence" value="ECO:0007669"/>
    <property type="project" value="UniProtKB-ARBA"/>
</dbReference>
<dbReference type="Proteomes" id="UP000796880">
    <property type="component" value="Unassembled WGS sequence"/>
</dbReference>
<reference evidence="10" key="1">
    <citation type="submission" date="2020-03" db="EMBL/GenBank/DDBJ databases">
        <title>A high-quality chromosome-level genome assembly of a woody plant with both climbing and erect habits, Rhamnella rubrinervis.</title>
        <authorList>
            <person name="Lu Z."/>
            <person name="Yang Y."/>
            <person name="Zhu X."/>
            <person name="Sun Y."/>
        </authorList>
    </citation>
    <scope>NUCLEOTIDE SEQUENCE</scope>
    <source>
        <strain evidence="10">BYM</strain>
        <tissue evidence="10">Leaf</tissue>
    </source>
</reference>
<dbReference type="AlphaFoldDB" id="A0A8K0HIW9"/>
<comment type="similarity">
    <text evidence="4">Belongs to the oleosin family.</text>
</comment>